<organism evidence="2 3">
    <name type="scientific">Streptantibioticus cattleyicolor (strain ATCC 35852 / DSM 46488 / JCM 4925 / NBRC 14057 / NRRL 8057)</name>
    <name type="common">Streptomyces cattleya</name>
    <dbReference type="NCBI Taxonomy" id="1003195"/>
    <lineage>
        <taxon>Bacteria</taxon>
        <taxon>Bacillati</taxon>
        <taxon>Actinomycetota</taxon>
        <taxon>Actinomycetes</taxon>
        <taxon>Kitasatosporales</taxon>
        <taxon>Streptomycetaceae</taxon>
        <taxon>Streptantibioticus</taxon>
    </lineage>
</organism>
<evidence type="ECO:0000313" key="2">
    <source>
        <dbReference type="EMBL" id="AEW96430.1"/>
    </source>
</evidence>
<evidence type="ECO:0000256" key="1">
    <source>
        <dbReference type="SAM" id="MobiDB-lite"/>
    </source>
</evidence>
<evidence type="ECO:0000313" key="3">
    <source>
        <dbReference type="Proteomes" id="UP000007842"/>
    </source>
</evidence>
<dbReference type="InterPro" id="IPR011989">
    <property type="entry name" value="ARM-like"/>
</dbReference>
<accession>F8K4R9</accession>
<dbReference type="HOGENOM" id="CLU_550838_0_0_11"/>
<feature type="compositionally biased region" description="Basic and acidic residues" evidence="1">
    <location>
        <begin position="463"/>
        <end position="477"/>
    </location>
</feature>
<feature type="region of interest" description="Disordered" evidence="1">
    <location>
        <begin position="463"/>
        <end position="495"/>
    </location>
</feature>
<evidence type="ECO:0008006" key="4">
    <source>
        <dbReference type="Google" id="ProtNLM"/>
    </source>
</evidence>
<sequence length="495" mass="52713">MLGSGRTVSGDHGVRKAARTALLRRGRTRPARRRRDATATARAAEAERWRRLCRRAARPGPAGTGELLAEVRRVAAAGRAQDRGTALDELLRAPPEVLARLDRAARRPAAPGTGRPALPGDADPLTLLLASFDPDGRVRRAAVERLARRGGRPAAAALALRCDDRVPQVRDGALAALLGNAVPDEAAVAVRLLIRLAARRRAGDALAAYRAALAAPGRRRVVRRLAADGDPRVRRFGVALALELGEYVRGDLARTALHDHDPVCRGLCAERLLELDPDQAGRLMWARSADVRGAAVAALPDDVPAARLVAPLADRCRTVRAQARWKLYKRGEPPVEVYRRQLRRCARTTQARLVAGLAAGLGECGDASDAPVLAVLAGDASWAPGVRRAAMRALGRVAPAEEVRRVAVPLVAGEPPGLAREALDALTAAGGAPPEALRAGLARPEPPVWRAALRATVTAEPSVRREIASRAASDPRPEVATAARTRLHPWLRPPT</sequence>
<dbReference type="AlphaFoldDB" id="F8K4R9"/>
<dbReference type="STRING" id="1003195.SCATT_40590"/>
<keyword evidence="3" id="KW-1185">Reference proteome</keyword>
<dbReference type="PATRIC" id="fig|1003195.11.peg.5516"/>
<name>F8K4R9_STREN</name>
<dbReference type="EMBL" id="CP003219">
    <property type="protein sequence ID" value="AEW96430.1"/>
    <property type="molecule type" value="Genomic_DNA"/>
</dbReference>
<dbReference type="eggNOG" id="COG1413">
    <property type="taxonomic scope" value="Bacteria"/>
</dbReference>
<gene>
    <name evidence="2" type="ordered locus">SCATT_40590</name>
</gene>
<dbReference type="KEGG" id="scy:SCATT_40590"/>
<dbReference type="SUPFAM" id="SSF48371">
    <property type="entry name" value="ARM repeat"/>
    <property type="match status" value="1"/>
</dbReference>
<dbReference type="Gene3D" id="1.25.10.10">
    <property type="entry name" value="Leucine-rich Repeat Variant"/>
    <property type="match status" value="1"/>
</dbReference>
<protein>
    <recommendedName>
        <fullName evidence="4">HEAT repeat domain-containing protein</fullName>
    </recommendedName>
</protein>
<dbReference type="InterPro" id="IPR016024">
    <property type="entry name" value="ARM-type_fold"/>
</dbReference>
<proteinExistence type="predicted"/>
<accession>G8WXC0</accession>
<dbReference type="Proteomes" id="UP000007842">
    <property type="component" value="Chromosome"/>
</dbReference>
<feature type="region of interest" description="Disordered" evidence="1">
    <location>
        <begin position="1"/>
        <end position="44"/>
    </location>
</feature>
<dbReference type="KEGG" id="sct:SCAT_4069"/>
<feature type="compositionally biased region" description="Basic residues" evidence="1">
    <location>
        <begin position="15"/>
        <end position="35"/>
    </location>
</feature>
<reference evidence="3" key="1">
    <citation type="submission" date="2011-12" db="EMBL/GenBank/DDBJ databases">
        <title>Complete genome sequence of Streptomyces cattleya strain DSM 46488.</title>
        <authorList>
            <person name="Ou H.-Y."/>
            <person name="Li P."/>
            <person name="Zhao C."/>
            <person name="O'Hagan D."/>
            <person name="Deng Z."/>
        </authorList>
    </citation>
    <scope>NUCLEOTIDE SEQUENCE [LARGE SCALE GENOMIC DNA]</scope>
    <source>
        <strain evidence="3">ATCC 35852 / DSM 46488 / JCM 4925 / NBRC 14057 / NRRL 8057</strain>
    </source>
</reference>
<dbReference type="OrthoDB" id="3374146at2"/>